<feature type="region of interest" description="Disordered" evidence="1">
    <location>
        <begin position="1"/>
        <end position="39"/>
    </location>
</feature>
<keyword evidence="3" id="KW-1185">Reference proteome</keyword>
<gene>
    <name evidence="2" type="ORF">RFULGI_LOCUS16731</name>
</gene>
<name>A0A9N9JQ15_9GLOM</name>
<organism evidence="2 3">
    <name type="scientific">Racocetra fulgida</name>
    <dbReference type="NCBI Taxonomy" id="60492"/>
    <lineage>
        <taxon>Eukaryota</taxon>
        <taxon>Fungi</taxon>
        <taxon>Fungi incertae sedis</taxon>
        <taxon>Mucoromycota</taxon>
        <taxon>Glomeromycotina</taxon>
        <taxon>Glomeromycetes</taxon>
        <taxon>Diversisporales</taxon>
        <taxon>Gigasporaceae</taxon>
        <taxon>Racocetra</taxon>
    </lineage>
</organism>
<dbReference type="EMBL" id="CAJVPZ010061100">
    <property type="protein sequence ID" value="CAG8790833.1"/>
    <property type="molecule type" value="Genomic_DNA"/>
</dbReference>
<dbReference type="Proteomes" id="UP000789396">
    <property type="component" value="Unassembled WGS sequence"/>
</dbReference>
<reference evidence="2" key="1">
    <citation type="submission" date="2021-06" db="EMBL/GenBank/DDBJ databases">
        <authorList>
            <person name="Kallberg Y."/>
            <person name="Tangrot J."/>
            <person name="Rosling A."/>
        </authorList>
    </citation>
    <scope>NUCLEOTIDE SEQUENCE</scope>
    <source>
        <strain evidence="2">IN212</strain>
    </source>
</reference>
<comment type="caution">
    <text evidence="2">The sequence shown here is derived from an EMBL/GenBank/DDBJ whole genome shotgun (WGS) entry which is preliminary data.</text>
</comment>
<evidence type="ECO:0000313" key="3">
    <source>
        <dbReference type="Proteomes" id="UP000789396"/>
    </source>
</evidence>
<feature type="compositionally biased region" description="Basic residues" evidence="1">
    <location>
        <begin position="30"/>
        <end position="39"/>
    </location>
</feature>
<proteinExistence type="predicted"/>
<feature type="non-terminal residue" evidence="2">
    <location>
        <position position="1"/>
    </location>
</feature>
<feature type="compositionally biased region" description="Polar residues" evidence="1">
    <location>
        <begin position="1"/>
        <end position="26"/>
    </location>
</feature>
<protein>
    <submittedName>
        <fullName evidence="2">7059_t:CDS:1</fullName>
    </submittedName>
</protein>
<evidence type="ECO:0000313" key="2">
    <source>
        <dbReference type="EMBL" id="CAG8790833.1"/>
    </source>
</evidence>
<sequence length="39" mass="4331">STIQQLASQNQESGQQLRQQAVSTEVTPKCKVRRGGMEK</sequence>
<accession>A0A9N9JQ15</accession>
<dbReference type="AlphaFoldDB" id="A0A9N9JQ15"/>
<evidence type="ECO:0000256" key="1">
    <source>
        <dbReference type="SAM" id="MobiDB-lite"/>
    </source>
</evidence>
<feature type="non-terminal residue" evidence="2">
    <location>
        <position position="39"/>
    </location>
</feature>